<reference evidence="2 3" key="1">
    <citation type="submission" date="2017-07" db="EMBL/GenBank/DDBJ databases">
        <authorList>
            <person name="Talla V."/>
            <person name="Backstrom N."/>
        </authorList>
    </citation>
    <scope>NUCLEOTIDE SEQUENCE [LARGE SCALE GENOMIC DNA]</scope>
</reference>
<dbReference type="Proteomes" id="UP000324832">
    <property type="component" value="Unassembled WGS sequence"/>
</dbReference>
<dbReference type="PANTHER" id="PTHR47272">
    <property type="entry name" value="DDE_TNP_1_7 DOMAIN-CONTAINING PROTEIN"/>
    <property type="match status" value="1"/>
</dbReference>
<keyword evidence="3" id="KW-1185">Reference proteome</keyword>
<evidence type="ECO:0000313" key="2">
    <source>
        <dbReference type="EMBL" id="VVD04538.1"/>
    </source>
</evidence>
<organism evidence="2 3">
    <name type="scientific">Leptidea sinapis</name>
    <dbReference type="NCBI Taxonomy" id="189913"/>
    <lineage>
        <taxon>Eukaryota</taxon>
        <taxon>Metazoa</taxon>
        <taxon>Ecdysozoa</taxon>
        <taxon>Arthropoda</taxon>
        <taxon>Hexapoda</taxon>
        <taxon>Insecta</taxon>
        <taxon>Pterygota</taxon>
        <taxon>Neoptera</taxon>
        <taxon>Endopterygota</taxon>
        <taxon>Lepidoptera</taxon>
        <taxon>Glossata</taxon>
        <taxon>Ditrysia</taxon>
        <taxon>Papilionoidea</taxon>
        <taxon>Pieridae</taxon>
        <taxon>Dismorphiinae</taxon>
        <taxon>Leptidea</taxon>
    </lineage>
</organism>
<name>A0A5E4R2E8_9NEOP</name>
<dbReference type="PANTHER" id="PTHR47272:SF1">
    <property type="entry name" value="PIGGYBAC TRANSPOSABLE ELEMENT-DERIVED PROTEIN 3-LIKE"/>
    <property type="match status" value="1"/>
</dbReference>
<dbReference type="AlphaFoldDB" id="A0A5E4R2E8"/>
<sequence>MKDKPTNWGFKKYVRAGTSGMIYDFLPYGGDDTFRYYKFTDVEQKLGLGAQVVLALCQTIRYTPATVCFDNFFTSPELVA</sequence>
<protein>
    <recommendedName>
        <fullName evidence="1">PiggyBac transposable element-derived protein domain-containing protein</fullName>
    </recommendedName>
</protein>
<dbReference type="EMBL" id="FZQP02006870">
    <property type="protein sequence ID" value="VVD04538.1"/>
    <property type="molecule type" value="Genomic_DNA"/>
</dbReference>
<accession>A0A5E4R2E8</accession>
<dbReference type="Pfam" id="PF13843">
    <property type="entry name" value="DDE_Tnp_1_7"/>
    <property type="match status" value="1"/>
</dbReference>
<dbReference type="InterPro" id="IPR029526">
    <property type="entry name" value="PGBD"/>
</dbReference>
<evidence type="ECO:0000259" key="1">
    <source>
        <dbReference type="Pfam" id="PF13843"/>
    </source>
</evidence>
<gene>
    <name evidence="2" type="ORF">LSINAPIS_LOCUS14273</name>
</gene>
<evidence type="ECO:0000313" key="3">
    <source>
        <dbReference type="Proteomes" id="UP000324832"/>
    </source>
</evidence>
<feature type="domain" description="PiggyBac transposable element-derived protein" evidence="1">
    <location>
        <begin position="1"/>
        <end position="79"/>
    </location>
</feature>
<proteinExistence type="predicted"/>